<evidence type="ECO:0000313" key="2">
    <source>
        <dbReference type="EMBL" id="SIM66559.1"/>
    </source>
</evidence>
<feature type="transmembrane region" description="Helical" evidence="1">
    <location>
        <begin position="158"/>
        <end position="184"/>
    </location>
</feature>
<feature type="transmembrane region" description="Helical" evidence="1">
    <location>
        <begin position="232"/>
        <end position="250"/>
    </location>
</feature>
<dbReference type="EMBL" id="LT671858">
    <property type="protein sequence ID" value="SIM66559.1"/>
    <property type="molecule type" value="Genomic_DNA"/>
</dbReference>
<keyword evidence="1" id="KW-1133">Transmembrane helix</keyword>
<evidence type="ECO:0000256" key="1">
    <source>
        <dbReference type="SAM" id="Phobius"/>
    </source>
</evidence>
<keyword evidence="1" id="KW-0472">Membrane</keyword>
<feature type="transmembrane region" description="Helical" evidence="1">
    <location>
        <begin position="204"/>
        <end position="225"/>
    </location>
</feature>
<feature type="transmembrane region" description="Helical" evidence="1">
    <location>
        <begin position="89"/>
        <end position="107"/>
    </location>
</feature>
<feature type="transmembrane region" description="Helical" evidence="1">
    <location>
        <begin position="262"/>
        <end position="279"/>
    </location>
</feature>
<organism evidence="2 3">
    <name type="scientific">Cuniculiplasma divulgatum</name>
    <dbReference type="NCBI Taxonomy" id="1673428"/>
    <lineage>
        <taxon>Archaea</taxon>
        <taxon>Methanobacteriati</taxon>
        <taxon>Thermoplasmatota</taxon>
        <taxon>Thermoplasmata</taxon>
        <taxon>Thermoplasmatales</taxon>
        <taxon>Cuniculiplasmataceae</taxon>
        <taxon>Cuniculiplasma</taxon>
    </lineage>
</organism>
<keyword evidence="1" id="KW-0812">Transmembrane</keyword>
<dbReference type="Proteomes" id="UP000195607">
    <property type="component" value="Chromosome I"/>
</dbReference>
<reference evidence="2 3" key="1">
    <citation type="submission" date="2016-04" db="EMBL/GenBank/DDBJ databases">
        <authorList>
            <person name="Evans L.H."/>
            <person name="Alamgir A."/>
            <person name="Owens N."/>
            <person name="Weber N.D."/>
            <person name="Virtaneva K."/>
            <person name="Barbian K."/>
            <person name="Babar A."/>
            <person name="Rosenke K."/>
        </authorList>
    </citation>
    <scope>NUCLEOTIDE SEQUENCE [LARGE SCALE GENOMIC DNA]</scope>
    <source>
        <strain evidence="3">S5(T) (JCM 30642 \VKM B-2941)</strain>
    </source>
</reference>
<name>A0A1N5V1T5_9ARCH</name>
<sequence>MLSISSILSPLGTLILSLELLISSSLWKIAIHDGLESTYDFEFWKAFNLNIQTFRSDLFVMIPYLLLFSAIYSSFYLISSKNGKSQEILLKFSESAIFFVISMILINSFSIGTMDVSKLILSQSTKWSYYFSISYMLGNVSSFFSSKSSILEIVFDGIYLTAAMSMLSFLMLRVAILITLYIFLPFLSLLTGIDAFRKFVVKLWLLYVQLLVSPLIILLLIYFYFNFSGYFFIQLGFLSLLSILPYSFIYTSYRLNQSNSGLFSNFFLLSGYGLLSTAFDKGIRLEKQKHEERVRNLKSQNPELNQPQFFRINDKDEGYDG</sequence>
<feature type="transmembrane region" description="Helical" evidence="1">
    <location>
        <begin position="58"/>
        <end position="77"/>
    </location>
</feature>
<protein>
    <submittedName>
        <fullName evidence="2">Multipass membrane protein</fullName>
    </submittedName>
</protein>
<evidence type="ECO:0000313" key="3">
    <source>
        <dbReference type="Proteomes" id="UP000195607"/>
    </source>
</evidence>
<proteinExistence type="predicted"/>
<gene>
    <name evidence="2" type="ORF">CSP5_1188</name>
</gene>
<accession>A0A1N5V1T5</accession>
<dbReference type="AlphaFoldDB" id="A0A1N5V1T5"/>
<feature type="transmembrane region" description="Helical" evidence="1">
    <location>
        <begin position="7"/>
        <end position="27"/>
    </location>
</feature>